<dbReference type="InterPro" id="IPR015943">
    <property type="entry name" value="WD40/YVTN_repeat-like_dom_sf"/>
</dbReference>
<sequence length="331" mass="38315">MFKKVTKIDDVYSCPSINDECIVYYSSKHVLKFFDIRDLTLKFEHQFTRDFDCKLINSHLYISVDSDLLSLDVENLKLEKVCKSNDQYIMALSNHRYISSSYRRKDKKYDNSIYDQSCKLLLAINGEMSFRNVYQSHLLLSNRGGNKIAYLNFENCNILWQTDLNSIINGESIETKKYIIIPMSDSLIAFDRQSGEKVWSNKNSLSHYSYAEQNDNLYGITGNFFEVIDANTGKKEVNQKFSENLHIASHLTFNSKDLLYFSGYRDTNIPVFGAVNVKSGKLEFIQEVKIEGEKSFRIGLEKPIVVDNKLYVKDSLNTLHIFKKETTSTDV</sequence>
<dbReference type="EMBL" id="WAAT01000032">
    <property type="protein sequence ID" value="KAB1068628.1"/>
    <property type="molecule type" value="Genomic_DNA"/>
</dbReference>
<keyword evidence="2" id="KW-1185">Reference proteome</keyword>
<dbReference type="Gene3D" id="2.130.10.10">
    <property type="entry name" value="YVTN repeat-like/Quinoprotein amine dehydrogenase"/>
    <property type="match status" value="1"/>
</dbReference>
<dbReference type="InterPro" id="IPR011047">
    <property type="entry name" value="Quinoprotein_ADH-like_sf"/>
</dbReference>
<name>A0A6N6MFP9_9FLAO</name>
<dbReference type="SUPFAM" id="SSF50998">
    <property type="entry name" value="Quinoprotein alcohol dehydrogenase-like"/>
    <property type="match status" value="1"/>
</dbReference>
<proteinExistence type="predicted"/>
<organism evidence="1 2">
    <name type="scientific">Pseudotamlana haliotis</name>
    <dbReference type="NCBI Taxonomy" id="2614804"/>
    <lineage>
        <taxon>Bacteria</taxon>
        <taxon>Pseudomonadati</taxon>
        <taxon>Bacteroidota</taxon>
        <taxon>Flavobacteriia</taxon>
        <taxon>Flavobacteriales</taxon>
        <taxon>Flavobacteriaceae</taxon>
        <taxon>Pseudotamlana</taxon>
    </lineage>
</organism>
<evidence type="ECO:0000313" key="2">
    <source>
        <dbReference type="Proteomes" id="UP000441333"/>
    </source>
</evidence>
<reference evidence="1 2" key="1">
    <citation type="submission" date="2019-09" db="EMBL/GenBank/DDBJ databases">
        <authorList>
            <person name="Cao W.R."/>
        </authorList>
    </citation>
    <scope>NUCLEOTIDE SEQUENCE [LARGE SCALE GENOMIC DNA]</scope>
    <source>
        <strain evidence="1 2">B1N29</strain>
    </source>
</reference>
<evidence type="ECO:0000313" key="1">
    <source>
        <dbReference type="EMBL" id="KAB1068628.1"/>
    </source>
</evidence>
<accession>A0A6N6MFP9</accession>
<comment type="caution">
    <text evidence="1">The sequence shown here is derived from an EMBL/GenBank/DDBJ whole genome shotgun (WGS) entry which is preliminary data.</text>
</comment>
<gene>
    <name evidence="1" type="ORF">F6U93_05785</name>
</gene>
<dbReference type="Proteomes" id="UP000441333">
    <property type="component" value="Unassembled WGS sequence"/>
</dbReference>
<dbReference type="RefSeq" id="WP_150937762.1">
    <property type="nucleotide sequence ID" value="NZ_WAAT01000032.1"/>
</dbReference>
<dbReference type="AlphaFoldDB" id="A0A6N6MFP9"/>
<protein>
    <submittedName>
        <fullName evidence="1">PQQ-binding-like beta-propeller repeat protein</fullName>
    </submittedName>
</protein>